<dbReference type="EMBL" id="GBXM01106327">
    <property type="protein sequence ID" value="JAH02250.1"/>
    <property type="molecule type" value="Transcribed_RNA"/>
</dbReference>
<dbReference type="AlphaFoldDB" id="A0A0E9PDX0"/>
<protein>
    <submittedName>
        <fullName evidence="1">Uncharacterized protein</fullName>
    </submittedName>
</protein>
<accession>A0A0E9PDX0</accession>
<evidence type="ECO:0000313" key="1">
    <source>
        <dbReference type="EMBL" id="JAH02250.1"/>
    </source>
</evidence>
<sequence length="55" mass="6734">MYFCASFRISVKRPENIKKRNLLHTFKKYRNLEFIEIKEINGEYFTNSTACIYYT</sequence>
<organism evidence="1">
    <name type="scientific">Anguilla anguilla</name>
    <name type="common">European freshwater eel</name>
    <name type="synonym">Muraena anguilla</name>
    <dbReference type="NCBI Taxonomy" id="7936"/>
    <lineage>
        <taxon>Eukaryota</taxon>
        <taxon>Metazoa</taxon>
        <taxon>Chordata</taxon>
        <taxon>Craniata</taxon>
        <taxon>Vertebrata</taxon>
        <taxon>Euteleostomi</taxon>
        <taxon>Actinopterygii</taxon>
        <taxon>Neopterygii</taxon>
        <taxon>Teleostei</taxon>
        <taxon>Anguilliformes</taxon>
        <taxon>Anguillidae</taxon>
        <taxon>Anguilla</taxon>
    </lineage>
</organism>
<reference evidence="1" key="2">
    <citation type="journal article" date="2015" name="Fish Shellfish Immunol.">
        <title>Early steps in the European eel (Anguilla anguilla)-Vibrio vulnificus interaction in the gills: Role of the RtxA13 toxin.</title>
        <authorList>
            <person name="Callol A."/>
            <person name="Pajuelo D."/>
            <person name="Ebbesson L."/>
            <person name="Teles M."/>
            <person name="MacKenzie S."/>
            <person name="Amaro C."/>
        </authorList>
    </citation>
    <scope>NUCLEOTIDE SEQUENCE</scope>
</reference>
<reference evidence="1" key="1">
    <citation type="submission" date="2014-11" db="EMBL/GenBank/DDBJ databases">
        <authorList>
            <person name="Amaro Gonzalez C."/>
        </authorList>
    </citation>
    <scope>NUCLEOTIDE SEQUENCE</scope>
</reference>
<proteinExistence type="predicted"/>
<name>A0A0E9PDX0_ANGAN</name>